<proteinExistence type="predicted"/>
<keyword evidence="3" id="KW-1185">Reference proteome</keyword>
<dbReference type="InterPro" id="IPR053151">
    <property type="entry name" value="RNase_H-like"/>
</dbReference>
<dbReference type="InterPro" id="IPR002156">
    <property type="entry name" value="RNaseH_domain"/>
</dbReference>
<dbReference type="CDD" id="cd06222">
    <property type="entry name" value="RNase_H_like"/>
    <property type="match status" value="1"/>
</dbReference>
<gene>
    <name evidence="2" type="ORF">TRITD_1Bv1G182860</name>
</gene>
<dbReference type="EMBL" id="LT934112">
    <property type="protein sequence ID" value="VAH20992.1"/>
    <property type="molecule type" value="Genomic_DNA"/>
</dbReference>
<protein>
    <recommendedName>
        <fullName evidence="1">RNase H type-1 domain-containing protein</fullName>
    </recommendedName>
</protein>
<dbReference type="Pfam" id="PF13456">
    <property type="entry name" value="RVT_3"/>
    <property type="match status" value="1"/>
</dbReference>
<dbReference type="PANTHER" id="PTHR47723:SF24">
    <property type="entry name" value="RNASE H TYPE-1 DOMAIN-CONTAINING PROTEIN"/>
    <property type="match status" value="1"/>
</dbReference>
<dbReference type="PANTHER" id="PTHR47723">
    <property type="entry name" value="OS05G0353850 PROTEIN"/>
    <property type="match status" value="1"/>
</dbReference>
<name>A0A9R0R0R1_TRITD</name>
<dbReference type="OMA" id="MISCGEA"/>
<dbReference type="GO" id="GO:0004523">
    <property type="term" value="F:RNA-DNA hybrid ribonuclease activity"/>
    <property type="evidence" value="ECO:0007669"/>
    <property type="project" value="InterPro"/>
</dbReference>
<evidence type="ECO:0000313" key="3">
    <source>
        <dbReference type="Proteomes" id="UP000324705"/>
    </source>
</evidence>
<evidence type="ECO:0000259" key="1">
    <source>
        <dbReference type="Pfam" id="PF13456"/>
    </source>
</evidence>
<dbReference type="InterPro" id="IPR044730">
    <property type="entry name" value="RNase_H-like_dom_plant"/>
</dbReference>
<accession>A0A9R0R0R1</accession>
<sequence>MEGLSFSIQRSELPVQIDMDSIIAVKLIQASEVDRSVYSSIIKEIRYLMSLRENCITHVSRSQNKVSDSLAKFARSEGRTMTWLGSGPPEALELAAIDCKDFGG</sequence>
<dbReference type="Gramene" id="TRITD1Bv1G182860.1">
    <property type="protein sequence ID" value="TRITD1Bv1G182860.1"/>
    <property type="gene ID" value="TRITD1Bv1G182860"/>
</dbReference>
<organism evidence="2 3">
    <name type="scientific">Triticum turgidum subsp. durum</name>
    <name type="common">Durum wheat</name>
    <name type="synonym">Triticum durum</name>
    <dbReference type="NCBI Taxonomy" id="4567"/>
    <lineage>
        <taxon>Eukaryota</taxon>
        <taxon>Viridiplantae</taxon>
        <taxon>Streptophyta</taxon>
        <taxon>Embryophyta</taxon>
        <taxon>Tracheophyta</taxon>
        <taxon>Spermatophyta</taxon>
        <taxon>Magnoliopsida</taxon>
        <taxon>Liliopsida</taxon>
        <taxon>Poales</taxon>
        <taxon>Poaceae</taxon>
        <taxon>BOP clade</taxon>
        <taxon>Pooideae</taxon>
        <taxon>Triticodae</taxon>
        <taxon>Triticeae</taxon>
        <taxon>Triticinae</taxon>
        <taxon>Triticum</taxon>
    </lineage>
</organism>
<evidence type="ECO:0000313" key="2">
    <source>
        <dbReference type="EMBL" id="VAH20992.1"/>
    </source>
</evidence>
<dbReference type="GO" id="GO:0003676">
    <property type="term" value="F:nucleic acid binding"/>
    <property type="evidence" value="ECO:0007669"/>
    <property type="project" value="InterPro"/>
</dbReference>
<dbReference type="Proteomes" id="UP000324705">
    <property type="component" value="Chromosome 1B"/>
</dbReference>
<dbReference type="AlphaFoldDB" id="A0A9R0R0R1"/>
<dbReference type="SUPFAM" id="SSF53098">
    <property type="entry name" value="Ribonuclease H-like"/>
    <property type="match status" value="1"/>
</dbReference>
<reference evidence="2 3" key="1">
    <citation type="submission" date="2017-09" db="EMBL/GenBank/DDBJ databases">
        <authorList>
            <consortium name="International Durum Wheat Genome Sequencing Consortium (IDWGSC)"/>
            <person name="Milanesi L."/>
        </authorList>
    </citation>
    <scope>NUCLEOTIDE SEQUENCE [LARGE SCALE GENOMIC DNA]</scope>
    <source>
        <strain evidence="3">cv. Svevo</strain>
    </source>
</reference>
<feature type="domain" description="RNase H type-1" evidence="1">
    <location>
        <begin position="2"/>
        <end position="74"/>
    </location>
</feature>
<dbReference type="InterPro" id="IPR012337">
    <property type="entry name" value="RNaseH-like_sf"/>
</dbReference>